<sequence>MSRRKSLARREPSGRPQRVHLHRELQLPPPSEVRRLMDAAVAGMRPAEWGTMLGRLYLAGRITETQFAAGRRWSALVAEYSQACCAPRMPQSAKLEPGGGNAVDPDSAKGAREARRHARMVESFESGAEALRRAGMASVRVVSAVCEQDLAPAGQVEIEALRTGLQTLAAAWSAKVRRSKPSMMRPSSMPKPGAAKPKAETQCE</sequence>
<accession>A0A0R3MUJ6</accession>
<comment type="caution">
    <text evidence="2">The sequence shown here is derived from an EMBL/GenBank/DDBJ whole genome shotgun (WGS) entry which is preliminary data.</text>
</comment>
<organism evidence="2 3">
    <name type="scientific">Bradyrhizobium lablabi</name>
    <dbReference type="NCBI Taxonomy" id="722472"/>
    <lineage>
        <taxon>Bacteria</taxon>
        <taxon>Pseudomonadati</taxon>
        <taxon>Pseudomonadota</taxon>
        <taxon>Alphaproteobacteria</taxon>
        <taxon>Hyphomicrobiales</taxon>
        <taxon>Nitrobacteraceae</taxon>
        <taxon>Bradyrhizobium</taxon>
    </lineage>
</organism>
<dbReference type="EMBL" id="LLYB01000081">
    <property type="protein sequence ID" value="KRR21331.1"/>
    <property type="molecule type" value="Genomic_DNA"/>
</dbReference>
<evidence type="ECO:0000313" key="3">
    <source>
        <dbReference type="Proteomes" id="UP000051660"/>
    </source>
</evidence>
<evidence type="ECO:0000256" key="1">
    <source>
        <dbReference type="SAM" id="MobiDB-lite"/>
    </source>
</evidence>
<feature type="region of interest" description="Disordered" evidence="1">
    <location>
        <begin position="1"/>
        <end position="27"/>
    </location>
</feature>
<name>A0A0R3MUJ6_9BRAD</name>
<dbReference type="OrthoDB" id="10015149at2"/>
<dbReference type="AlphaFoldDB" id="A0A0R3MUJ6"/>
<reference evidence="2 3" key="1">
    <citation type="submission" date="2014-03" db="EMBL/GenBank/DDBJ databases">
        <title>Bradyrhizobium valentinum sp. nov., isolated from effective nodules of Lupinus mariae-josephae, a lupine endemic of basic-lime soils in Eastern Spain.</title>
        <authorList>
            <person name="Duran D."/>
            <person name="Rey L."/>
            <person name="Navarro A."/>
            <person name="Busquets A."/>
            <person name="Imperial J."/>
            <person name="Ruiz-Argueso T."/>
        </authorList>
    </citation>
    <scope>NUCLEOTIDE SEQUENCE [LARGE SCALE GENOMIC DNA]</scope>
    <source>
        <strain evidence="2 3">CCBAU 23086</strain>
    </source>
</reference>
<protein>
    <submittedName>
        <fullName evidence="2">Uncharacterized protein</fullName>
    </submittedName>
</protein>
<feature type="compositionally biased region" description="Low complexity" evidence="1">
    <location>
        <begin position="181"/>
        <end position="192"/>
    </location>
</feature>
<evidence type="ECO:0000313" key="2">
    <source>
        <dbReference type="EMBL" id="KRR21331.1"/>
    </source>
</evidence>
<feature type="region of interest" description="Disordered" evidence="1">
    <location>
        <begin position="175"/>
        <end position="204"/>
    </location>
</feature>
<dbReference type="RefSeq" id="WP_057859789.1">
    <property type="nucleotide sequence ID" value="NZ_LLYB01000081.1"/>
</dbReference>
<proteinExistence type="predicted"/>
<gene>
    <name evidence="2" type="ORF">CQ14_06690</name>
</gene>
<dbReference type="Proteomes" id="UP000051660">
    <property type="component" value="Unassembled WGS sequence"/>
</dbReference>